<dbReference type="GO" id="GO:0005737">
    <property type="term" value="C:cytoplasm"/>
    <property type="evidence" value="ECO:0007669"/>
    <property type="project" value="UniProtKB-SubCell"/>
</dbReference>
<dbReference type="Pfam" id="PF04055">
    <property type="entry name" value="Radical_SAM"/>
    <property type="match status" value="1"/>
</dbReference>
<keyword evidence="12" id="KW-0670">Pyruvate</keyword>
<dbReference type="CDD" id="cd01335">
    <property type="entry name" value="Radical_SAM"/>
    <property type="match status" value="1"/>
</dbReference>
<evidence type="ECO:0000256" key="8">
    <source>
        <dbReference type="ARBA" id="ARBA00023004"/>
    </source>
</evidence>
<evidence type="ECO:0000259" key="11">
    <source>
        <dbReference type="PROSITE" id="PS51918"/>
    </source>
</evidence>
<proteinExistence type="inferred from homology"/>
<evidence type="ECO:0000256" key="7">
    <source>
        <dbReference type="ARBA" id="ARBA00023002"/>
    </source>
</evidence>
<dbReference type="SUPFAM" id="SSF102114">
    <property type="entry name" value="Radical SAM enzymes"/>
    <property type="match status" value="1"/>
</dbReference>
<dbReference type="SFLD" id="SFLDG01066">
    <property type="entry name" value="organic_radical-activating_enz"/>
    <property type="match status" value="1"/>
</dbReference>
<comment type="caution">
    <text evidence="12">The sequence shown here is derived from an EMBL/GenBank/DDBJ whole genome shotgun (WGS) entry which is preliminary data.</text>
</comment>
<organism evidence="12 13">
    <name type="scientific">Cryobacterium zongtaii</name>
    <dbReference type="NCBI Taxonomy" id="1259217"/>
    <lineage>
        <taxon>Bacteria</taxon>
        <taxon>Bacillati</taxon>
        <taxon>Actinomycetota</taxon>
        <taxon>Actinomycetes</taxon>
        <taxon>Micrococcales</taxon>
        <taxon>Microbacteriaceae</taxon>
        <taxon>Cryobacterium</taxon>
    </lineage>
</organism>
<dbReference type="OrthoDB" id="9782387at2"/>
<evidence type="ECO:0000313" key="12">
    <source>
        <dbReference type="EMBL" id="POH61399.1"/>
    </source>
</evidence>
<dbReference type="PANTHER" id="PTHR30352">
    <property type="entry name" value="PYRUVATE FORMATE-LYASE-ACTIVATING ENZYME"/>
    <property type="match status" value="1"/>
</dbReference>
<comment type="function">
    <text evidence="1 10">Activation of pyruvate formate-lyase under anaerobic conditions by generation of an organic free radical, using S-adenosylmethionine and reduced flavodoxin as cosubstrates to produce 5'-deoxy-adenosine.</text>
</comment>
<keyword evidence="6 10" id="KW-0479">Metal-binding</keyword>
<reference evidence="12 13" key="1">
    <citation type="submission" date="2018-01" db="EMBL/GenBank/DDBJ databases">
        <title>Cryobacterium sp. nov., from glaciers in China.</title>
        <authorList>
            <person name="Liu Q."/>
            <person name="Xin Y.-H."/>
        </authorList>
    </citation>
    <scope>NUCLEOTIDE SEQUENCE [LARGE SCALE GENOMIC DNA]</scope>
    <source>
        <strain evidence="12 13">TMB1-8</strain>
    </source>
</reference>
<accession>A0A2S3Z771</accession>
<dbReference type="Proteomes" id="UP000237104">
    <property type="component" value="Unassembled WGS sequence"/>
</dbReference>
<keyword evidence="9 10" id="KW-0411">Iron-sulfur</keyword>
<evidence type="ECO:0000256" key="2">
    <source>
        <dbReference type="ARBA" id="ARBA00009777"/>
    </source>
</evidence>
<dbReference type="EMBL" id="PPXF01000058">
    <property type="protein sequence ID" value="POH61399.1"/>
    <property type="molecule type" value="Genomic_DNA"/>
</dbReference>
<dbReference type="SFLD" id="SFLDS00029">
    <property type="entry name" value="Radical_SAM"/>
    <property type="match status" value="1"/>
</dbReference>
<dbReference type="RefSeq" id="WP_103431604.1">
    <property type="nucleotide sequence ID" value="NZ_PPXF01000058.1"/>
</dbReference>
<evidence type="ECO:0000256" key="10">
    <source>
        <dbReference type="RuleBase" id="RU362053"/>
    </source>
</evidence>
<protein>
    <recommendedName>
        <fullName evidence="3 10">Pyruvate formate-lyase-activating enzyme</fullName>
        <ecNumber evidence="10">1.97.1.4</ecNumber>
    </recommendedName>
</protein>
<evidence type="ECO:0000256" key="1">
    <source>
        <dbReference type="ARBA" id="ARBA00003141"/>
    </source>
</evidence>
<dbReference type="Gene3D" id="3.20.20.70">
    <property type="entry name" value="Aldolase class I"/>
    <property type="match status" value="1"/>
</dbReference>
<comment type="subcellular location">
    <subcellularLocation>
        <location evidence="10">Cytoplasm</location>
    </subcellularLocation>
</comment>
<dbReference type="GO" id="GO:0046872">
    <property type="term" value="F:metal ion binding"/>
    <property type="evidence" value="ECO:0007669"/>
    <property type="project" value="UniProtKB-UniRule"/>
</dbReference>
<evidence type="ECO:0000256" key="3">
    <source>
        <dbReference type="ARBA" id="ARBA00021356"/>
    </source>
</evidence>
<dbReference type="PROSITE" id="PS51918">
    <property type="entry name" value="RADICAL_SAM"/>
    <property type="match status" value="1"/>
</dbReference>
<evidence type="ECO:0000256" key="5">
    <source>
        <dbReference type="ARBA" id="ARBA00022691"/>
    </source>
</evidence>
<dbReference type="InterPro" id="IPR007197">
    <property type="entry name" value="rSAM"/>
</dbReference>
<keyword evidence="8 10" id="KW-0408">Iron</keyword>
<evidence type="ECO:0000256" key="9">
    <source>
        <dbReference type="ARBA" id="ARBA00023014"/>
    </source>
</evidence>
<sequence>MTAINLGFPSVACPVVELSGDAAHVDLSAPVSDDISALNDADRKAELHTLEMKAIREGTVASVHSWELVTAVDGPGTRMTLFLSGCLLRCQYCHNPDTWKMRDGLVTPIDDLVARMTRYLGVFKATNGGLTISGGEPLMQPAFVKRMFKEAHALGVHTTLDTSGYLGKSASDELLDNVDLVLLDVKSGLPDTYKKVTGRELAPTIAFGDRLAERNIPVWVRFVLVPGLTDAVDNVEAVVDIVASWPNVQRVEVLPFHQMGEDKWDRLSIPYPLHGVHPPENDVLTRVRGQFEARGLTVF</sequence>
<dbReference type="InterPro" id="IPR013785">
    <property type="entry name" value="Aldolase_TIM"/>
</dbReference>
<dbReference type="GO" id="GO:0051539">
    <property type="term" value="F:4 iron, 4 sulfur cluster binding"/>
    <property type="evidence" value="ECO:0007669"/>
    <property type="project" value="UniProtKB-UniRule"/>
</dbReference>
<dbReference type="AlphaFoldDB" id="A0A2S3Z771"/>
<dbReference type="InterPro" id="IPR034457">
    <property type="entry name" value="Organic_radical-activating"/>
</dbReference>
<keyword evidence="4 10" id="KW-0004">4Fe-4S</keyword>
<dbReference type="PANTHER" id="PTHR30352:SF5">
    <property type="entry name" value="PYRUVATE FORMATE-LYASE 1-ACTIVATING ENZYME"/>
    <property type="match status" value="1"/>
</dbReference>
<gene>
    <name evidence="12" type="primary">pflA</name>
    <name evidence="12" type="ORF">C3B59_12150</name>
</gene>
<feature type="domain" description="Radical SAM core" evidence="11">
    <location>
        <begin position="72"/>
        <end position="294"/>
    </location>
</feature>
<keyword evidence="10" id="KW-0963">Cytoplasm</keyword>
<keyword evidence="5 10" id="KW-0949">S-adenosyl-L-methionine</keyword>
<comment type="similarity">
    <text evidence="2 10">Belongs to the organic radical-activating enzymes family.</text>
</comment>
<evidence type="ECO:0000256" key="4">
    <source>
        <dbReference type="ARBA" id="ARBA00022485"/>
    </source>
</evidence>
<keyword evidence="7 10" id="KW-0560">Oxidoreductase</keyword>
<dbReference type="InterPro" id="IPR058240">
    <property type="entry name" value="rSAM_sf"/>
</dbReference>
<evidence type="ECO:0000256" key="6">
    <source>
        <dbReference type="ARBA" id="ARBA00022723"/>
    </source>
</evidence>
<keyword evidence="12" id="KW-0456">Lyase</keyword>
<comment type="catalytic activity">
    <reaction evidence="10">
        <text>glycyl-[formate C-acetyltransferase] + reduced [flavodoxin] + S-adenosyl-L-methionine = glycin-2-yl radical-[formate C-acetyltransferase] + semiquinone [flavodoxin] + 5'-deoxyadenosine + L-methionine + H(+)</text>
        <dbReference type="Rhea" id="RHEA:19225"/>
        <dbReference type="Rhea" id="RHEA-COMP:10622"/>
        <dbReference type="Rhea" id="RHEA-COMP:12190"/>
        <dbReference type="Rhea" id="RHEA-COMP:12191"/>
        <dbReference type="Rhea" id="RHEA-COMP:14480"/>
        <dbReference type="ChEBI" id="CHEBI:15378"/>
        <dbReference type="ChEBI" id="CHEBI:17319"/>
        <dbReference type="ChEBI" id="CHEBI:29947"/>
        <dbReference type="ChEBI" id="CHEBI:32722"/>
        <dbReference type="ChEBI" id="CHEBI:57618"/>
        <dbReference type="ChEBI" id="CHEBI:57844"/>
        <dbReference type="ChEBI" id="CHEBI:59789"/>
        <dbReference type="ChEBI" id="CHEBI:140311"/>
        <dbReference type="EC" id="1.97.1.4"/>
    </reaction>
</comment>
<dbReference type="InterPro" id="IPR012838">
    <property type="entry name" value="PFL1_activating"/>
</dbReference>
<dbReference type="PROSITE" id="PS01087">
    <property type="entry name" value="RADICAL_ACTIVATING"/>
    <property type="match status" value="1"/>
</dbReference>
<name>A0A2S3Z771_9MICO</name>
<dbReference type="InterPro" id="IPR001989">
    <property type="entry name" value="Radical_activat_CS"/>
</dbReference>
<dbReference type="GO" id="GO:0016829">
    <property type="term" value="F:lyase activity"/>
    <property type="evidence" value="ECO:0007669"/>
    <property type="project" value="UniProtKB-KW"/>
</dbReference>
<dbReference type="GO" id="GO:0043365">
    <property type="term" value="F:[formate-C-acetyltransferase]-activating enzyme activity"/>
    <property type="evidence" value="ECO:0007669"/>
    <property type="project" value="UniProtKB-UniRule"/>
</dbReference>
<dbReference type="NCBIfam" id="TIGR02493">
    <property type="entry name" value="PFLA"/>
    <property type="match status" value="1"/>
</dbReference>
<evidence type="ECO:0000313" key="13">
    <source>
        <dbReference type="Proteomes" id="UP000237104"/>
    </source>
</evidence>
<comment type="cofactor">
    <cofactor evidence="10">
        <name>[4Fe-4S] cluster</name>
        <dbReference type="ChEBI" id="CHEBI:49883"/>
    </cofactor>
    <text evidence="10">Binds 1 [4Fe-4S] cluster. The cluster is coordinated with 3 cysteines and an exchangeable S-adenosyl-L-methionine.</text>
</comment>
<dbReference type="EC" id="1.97.1.4" evidence="10"/>